<dbReference type="EMBL" id="CP041396">
    <property type="protein sequence ID" value="QDM12889.1"/>
    <property type="molecule type" value="Genomic_DNA"/>
</dbReference>
<dbReference type="RefSeq" id="WP_032846891.1">
    <property type="nucleotide sequence ID" value="NZ_CP041396.1"/>
</dbReference>
<proteinExistence type="predicted"/>
<dbReference type="AlphaFoldDB" id="A0AAP9DQ57"/>
<protein>
    <submittedName>
        <fullName evidence="1">Uncharacterized protein</fullName>
    </submittedName>
</protein>
<keyword evidence="1" id="KW-0614">Plasmid</keyword>
<organism evidence="1 2">
    <name type="scientific">Bacteroides ovatus</name>
    <dbReference type="NCBI Taxonomy" id="28116"/>
    <lineage>
        <taxon>Bacteria</taxon>
        <taxon>Pseudomonadati</taxon>
        <taxon>Bacteroidota</taxon>
        <taxon>Bacteroidia</taxon>
        <taxon>Bacteroidales</taxon>
        <taxon>Bacteroidaceae</taxon>
        <taxon>Bacteroides</taxon>
    </lineage>
</organism>
<sequence length="62" mass="6994">MNEFIDGIWFAVQHIVVVRDMPAIAVGIVKEAGLSVVDCLVAQKRSKSFDKQMKKFIKEELS</sequence>
<geneLocation type="plasmid" evidence="1 2">
    <name>unnamed1</name>
</geneLocation>
<evidence type="ECO:0000313" key="2">
    <source>
        <dbReference type="Proteomes" id="UP000318823"/>
    </source>
</evidence>
<accession>A0AAP9DQ57</accession>
<name>A0AAP9DQ57_BACOV</name>
<evidence type="ECO:0000313" key="1">
    <source>
        <dbReference type="EMBL" id="QDM12889.1"/>
    </source>
</evidence>
<reference evidence="2" key="1">
    <citation type="journal article" date="2018" name="J. Anim. Genet.">
        <title>Acquired interbacterial defense systems protect against interspecies antagonism in the human gut microbiome.</title>
        <authorList>
            <person name="Ross B.D."/>
            <person name="Verster A.J."/>
            <person name="Radey M.C."/>
            <person name="Schmidtke D.T."/>
            <person name="Pope C.E."/>
            <person name="Hoffman L.R."/>
            <person name="Hajjar A."/>
            <person name="Peterson S.B."/>
            <person name="Borenstein E."/>
            <person name="Mougous J."/>
        </authorList>
    </citation>
    <scope>NUCLEOTIDE SEQUENCE [LARGE SCALE GENOMIC DNA]</scope>
    <source>
        <strain evidence="2">3725 D1 iv</strain>
        <plasmid evidence="2">unnamed1</plasmid>
    </source>
</reference>
<dbReference type="Proteomes" id="UP000318823">
    <property type="component" value="Plasmid unnamed1"/>
</dbReference>
<gene>
    <name evidence="1" type="ORF">DYI28_29830</name>
</gene>